<reference evidence="1" key="1">
    <citation type="submission" date="2020-01" db="EMBL/GenBank/DDBJ databases">
        <authorList>
            <person name="Feng Z.H.Z."/>
        </authorList>
    </citation>
    <scope>NUCLEOTIDE SEQUENCE</scope>
    <source>
        <strain evidence="1">CBS107.38</strain>
    </source>
</reference>
<dbReference type="PANTHER" id="PTHR42085">
    <property type="entry name" value="F-BOX DOMAIN-CONTAINING PROTEIN"/>
    <property type="match status" value="1"/>
</dbReference>
<dbReference type="RefSeq" id="XP_038789639.1">
    <property type="nucleotide sequence ID" value="XM_038928361.1"/>
</dbReference>
<dbReference type="AlphaFoldDB" id="A0A8H7B8N5"/>
<evidence type="ECO:0000313" key="2">
    <source>
        <dbReference type="Proteomes" id="UP000596902"/>
    </source>
</evidence>
<keyword evidence="2" id="KW-1185">Reference proteome</keyword>
<dbReference type="PANTHER" id="PTHR42085:SF2">
    <property type="entry name" value="F-BOX DOMAIN-CONTAINING PROTEIN"/>
    <property type="match status" value="1"/>
</dbReference>
<protein>
    <submittedName>
        <fullName evidence="1">Uncharacterized protein</fullName>
    </submittedName>
</protein>
<sequence>MADADIIPTGMASMANTDPIAPFRFMDLPGELRNKVYALSFCSFRPYPGHAREFSDGFLSNSFLSNGSDTLRVVSLPHTNDLTILLANSQIHREAYNVMVKTNRFIRICSTQGLPLRRIFCRLGVAVVATGHRAAQFTGHVEISWLKLQTIARISPTNRPNVDIW</sequence>
<name>A0A8H7B8N5_9PLEO</name>
<organism evidence="1 2">
    <name type="scientific">Alternaria burnsii</name>
    <dbReference type="NCBI Taxonomy" id="1187904"/>
    <lineage>
        <taxon>Eukaryota</taxon>
        <taxon>Fungi</taxon>
        <taxon>Dikarya</taxon>
        <taxon>Ascomycota</taxon>
        <taxon>Pezizomycotina</taxon>
        <taxon>Dothideomycetes</taxon>
        <taxon>Pleosporomycetidae</taxon>
        <taxon>Pleosporales</taxon>
        <taxon>Pleosporineae</taxon>
        <taxon>Pleosporaceae</taxon>
        <taxon>Alternaria</taxon>
        <taxon>Alternaria sect. Alternaria</taxon>
    </lineage>
</organism>
<proteinExistence type="predicted"/>
<reference evidence="1" key="2">
    <citation type="submission" date="2020-08" db="EMBL/GenBank/DDBJ databases">
        <title>Draft Genome Sequence of Cumin Blight Pathogen Alternaria burnsii.</title>
        <authorList>
            <person name="Feng Z."/>
        </authorList>
    </citation>
    <scope>NUCLEOTIDE SEQUENCE</scope>
    <source>
        <strain evidence="1">CBS107.38</strain>
    </source>
</reference>
<accession>A0A8H7B8N5</accession>
<dbReference type="Proteomes" id="UP000596902">
    <property type="component" value="Unassembled WGS sequence"/>
</dbReference>
<evidence type="ECO:0000313" key="1">
    <source>
        <dbReference type="EMBL" id="KAF7679566.1"/>
    </source>
</evidence>
<comment type="caution">
    <text evidence="1">The sequence shown here is derived from an EMBL/GenBank/DDBJ whole genome shotgun (WGS) entry which is preliminary data.</text>
</comment>
<gene>
    <name evidence="1" type="ORF">GT037_003314</name>
</gene>
<dbReference type="GeneID" id="62201539"/>
<dbReference type="EMBL" id="JAAABM010000003">
    <property type="protein sequence ID" value="KAF7679566.1"/>
    <property type="molecule type" value="Genomic_DNA"/>
</dbReference>
<dbReference type="InterPro" id="IPR038883">
    <property type="entry name" value="AN11006-like"/>
</dbReference>